<proteinExistence type="predicted"/>
<protein>
    <recommendedName>
        <fullName evidence="4">RlpA-like protein double-psi beta-barrel domain-containing protein</fullName>
    </recommendedName>
</protein>
<feature type="compositionally biased region" description="Basic and acidic residues" evidence="2">
    <location>
        <begin position="192"/>
        <end position="202"/>
    </location>
</feature>
<evidence type="ECO:0000313" key="5">
    <source>
        <dbReference type="EMBL" id="KAK0546342.1"/>
    </source>
</evidence>
<feature type="chain" id="PRO_5042937762" description="RlpA-like protein double-psi beta-barrel domain-containing protein" evidence="3">
    <location>
        <begin position="27"/>
        <end position="354"/>
    </location>
</feature>
<dbReference type="Gene3D" id="2.40.40.10">
    <property type="entry name" value="RlpA-like domain"/>
    <property type="match status" value="1"/>
</dbReference>
<organism evidence="5 6">
    <name type="scientific">Tilletia horrida</name>
    <dbReference type="NCBI Taxonomy" id="155126"/>
    <lineage>
        <taxon>Eukaryota</taxon>
        <taxon>Fungi</taxon>
        <taxon>Dikarya</taxon>
        <taxon>Basidiomycota</taxon>
        <taxon>Ustilaginomycotina</taxon>
        <taxon>Exobasidiomycetes</taxon>
        <taxon>Tilletiales</taxon>
        <taxon>Tilletiaceae</taxon>
        <taxon>Tilletia</taxon>
    </lineage>
</organism>
<gene>
    <name evidence="5" type="ORF">OC846_005315</name>
</gene>
<feature type="region of interest" description="Disordered" evidence="2">
    <location>
        <begin position="88"/>
        <end position="153"/>
    </location>
</feature>
<evidence type="ECO:0000256" key="2">
    <source>
        <dbReference type="SAM" id="MobiDB-lite"/>
    </source>
</evidence>
<dbReference type="InterPro" id="IPR036908">
    <property type="entry name" value="RlpA-like_sf"/>
</dbReference>
<feature type="compositionally biased region" description="Basic and acidic residues" evidence="2">
    <location>
        <begin position="216"/>
        <end position="227"/>
    </location>
</feature>
<dbReference type="AlphaFoldDB" id="A0AAN6GLJ6"/>
<keyword evidence="6" id="KW-1185">Reference proteome</keyword>
<accession>A0AAN6GLJ6</accession>
<sequence length="354" mass="37482">MASYCKKPFLFISTAFLFAGVHVATAGVIPTSPQTPPESPTMSTEVATFGGSAPAFADPATMPARSVASEHWSAPKPKRLDQIAHLHYSSPSPAHHDAHQADGQTRPDAVSASQERALNGFGAPQSGGTRPKNEIRASRGSLGGGPDRGNEAPAHLQDREVALEHVGAGSMGKQERNTGNPSFSDGEPVSSDSRRSQNEERNTGNASFSDGEPESSDSRRSQSEERNTGNPSFSDGEPVSSDYRRGEGEAQSNKSLVKRQRYTGKGTYYRVGMGACGWHNNSEQMVAAIDQGQYHGGSHCGNTARVCHAGNCVTVKIVDECPGCGWGSLDLSPAAFRALAPLKIGVIDIAWSFN</sequence>
<feature type="domain" description="RlpA-like protein double-psi beta-barrel" evidence="4">
    <location>
        <begin position="264"/>
        <end position="350"/>
    </location>
</feature>
<comment type="caution">
    <text evidence="5">The sequence shown here is derived from an EMBL/GenBank/DDBJ whole genome shotgun (WGS) entry which is preliminary data.</text>
</comment>
<dbReference type="PANTHER" id="PTHR31836:SF25">
    <property type="entry name" value="RLPA-LIKE PROTEIN DOUBLE-PSI BETA-BARREL DOMAIN-CONTAINING PROTEIN"/>
    <property type="match status" value="1"/>
</dbReference>
<reference evidence="5" key="1">
    <citation type="journal article" date="2023" name="PhytoFront">
        <title>Draft Genome Resources of Seven Strains of Tilletia horrida, Causal Agent of Kernel Smut of Rice.</title>
        <authorList>
            <person name="Khanal S."/>
            <person name="Antony Babu S."/>
            <person name="Zhou X.G."/>
        </authorList>
    </citation>
    <scope>NUCLEOTIDE SEQUENCE</scope>
    <source>
        <strain evidence="5">TX6</strain>
    </source>
</reference>
<dbReference type="SUPFAM" id="SSF50685">
    <property type="entry name" value="Barwin-like endoglucanases"/>
    <property type="match status" value="1"/>
</dbReference>
<dbReference type="Pfam" id="PF03330">
    <property type="entry name" value="DPBB_1"/>
    <property type="match status" value="1"/>
</dbReference>
<feature type="signal peptide" evidence="3">
    <location>
        <begin position="1"/>
        <end position="26"/>
    </location>
</feature>
<dbReference type="EMBL" id="JAPDMZ010000196">
    <property type="protein sequence ID" value="KAK0546342.1"/>
    <property type="molecule type" value="Genomic_DNA"/>
</dbReference>
<dbReference type="Proteomes" id="UP001176517">
    <property type="component" value="Unassembled WGS sequence"/>
</dbReference>
<feature type="region of interest" description="Disordered" evidence="2">
    <location>
        <begin position="169"/>
        <end position="258"/>
    </location>
</feature>
<evidence type="ECO:0000256" key="3">
    <source>
        <dbReference type="SAM" id="SignalP"/>
    </source>
</evidence>
<keyword evidence="1 3" id="KW-0732">Signal</keyword>
<dbReference type="InterPro" id="IPR009009">
    <property type="entry name" value="RlpA-like_DPBB"/>
</dbReference>
<evidence type="ECO:0000313" key="6">
    <source>
        <dbReference type="Proteomes" id="UP001176517"/>
    </source>
</evidence>
<dbReference type="PANTHER" id="PTHR31836">
    <property type="match status" value="1"/>
</dbReference>
<name>A0AAN6GLJ6_9BASI</name>
<dbReference type="InterPro" id="IPR051477">
    <property type="entry name" value="Expansin_CellWall"/>
</dbReference>
<evidence type="ECO:0000259" key="4">
    <source>
        <dbReference type="Pfam" id="PF03330"/>
    </source>
</evidence>
<dbReference type="CDD" id="cd22191">
    <property type="entry name" value="DPBB_RlpA_EXP_N-like"/>
    <property type="match status" value="1"/>
</dbReference>
<evidence type="ECO:0000256" key="1">
    <source>
        <dbReference type="ARBA" id="ARBA00022729"/>
    </source>
</evidence>